<accession>A0A1S5SF93</accession>
<organism evidence="1 2">
    <name type="scientific">Streptococcus phage IPP63</name>
    <dbReference type="NCBI Taxonomy" id="1916199"/>
    <lineage>
        <taxon>Viruses</taxon>
        <taxon>Duplodnaviria</taxon>
        <taxon>Heunggongvirae</taxon>
        <taxon>Uroviricota</taxon>
        <taxon>Caudoviricetes</taxon>
        <taxon>Mcshanvirinae</taxon>
        <taxon>Medawarvirus</taxon>
        <taxon>Medawarvirus IPP63</taxon>
    </lineage>
</organism>
<name>A0A1S5SF93_9CAUD</name>
<dbReference type="Proteomes" id="UP000221316">
    <property type="component" value="Genome"/>
</dbReference>
<reference evidence="1 2" key="1">
    <citation type="journal article" date="2017" name="Sci. Rep.">
        <title>Pneumococcal prophages are diverse, but not without structure or history.</title>
        <authorList>
            <person name="Brueggemann A.B."/>
            <person name="Harrold C.L."/>
            <person name="Rezaei Javan R."/>
            <person name="van Tonder A.J."/>
            <person name="McDonnell A.J."/>
            <person name="Edwards B.A."/>
        </authorList>
    </citation>
    <scope>NUCLEOTIDE SEQUENCE [LARGE SCALE GENOMIC DNA]</scope>
</reference>
<gene>
    <name evidence="1" type="ORF">IPP63_00009</name>
</gene>
<evidence type="ECO:0000313" key="1">
    <source>
        <dbReference type="EMBL" id="APD24257.1"/>
    </source>
</evidence>
<protein>
    <recommendedName>
        <fullName evidence="3">Phage protein</fullName>
    </recommendedName>
</protein>
<evidence type="ECO:0000313" key="2">
    <source>
        <dbReference type="Proteomes" id="UP000221316"/>
    </source>
</evidence>
<keyword evidence="2" id="KW-1185">Reference proteome</keyword>
<dbReference type="EMBL" id="KY065499">
    <property type="protein sequence ID" value="APD24257.1"/>
    <property type="molecule type" value="Genomic_DNA"/>
</dbReference>
<evidence type="ECO:0008006" key="3">
    <source>
        <dbReference type="Google" id="ProtNLM"/>
    </source>
</evidence>
<sequence length="78" mass="9152">MRPRRYPYSGKKESTFVKADPELVEKLLRNTSFLERLQKKPINFQIDLLERISRLESQVISLANHEMFKIPSSRSSTA</sequence>
<proteinExistence type="predicted"/>